<keyword evidence="3" id="KW-1185">Reference proteome</keyword>
<protein>
    <submittedName>
        <fullName evidence="2">Uncharacterized protein</fullName>
    </submittedName>
</protein>
<sequence>MESTPVSPVTGASDRAVLVDHVPAAHRAVVARPALAEAGAPARLRRVVDDPEVELVVGAGRVLPPTPDHKTGELPKICHQHTITLHPGDLGHLDKFRQDLPYLSPSWRGTYSTARAMTEGLNGRLKGHDLDLSDPKNRLAHGRVAQTILVALLVTVANDHFLDAWRHTHQPPDEPDTSADILEIPAERTGSTPLTGRSRPPPVP</sequence>
<evidence type="ECO:0000313" key="3">
    <source>
        <dbReference type="Proteomes" id="UP000253094"/>
    </source>
</evidence>
<evidence type="ECO:0000256" key="1">
    <source>
        <dbReference type="SAM" id="MobiDB-lite"/>
    </source>
</evidence>
<comment type="caution">
    <text evidence="2">The sequence shown here is derived from an EMBL/GenBank/DDBJ whole genome shotgun (WGS) entry which is preliminary data.</text>
</comment>
<reference evidence="2 3" key="1">
    <citation type="submission" date="2018-06" db="EMBL/GenBank/DDBJ databases">
        <title>Sphaerisporangium craniellae sp. nov., isolated from a marine sponge in the South China Sea.</title>
        <authorList>
            <person name="Li L."/>
        </authorList>
    </citation>
    <scope>NUCLEOTIDE SEQUENCE [LARGE SCALE GENOMIC DNA]</scope>
    <source>
        <strain evidence="2 3">CCTCC AA 208026</strain>
    </source>
</reference>
<dbReference type="AlphaFoldDB" id="A0A367FLF9"/>
<dbReference type="Proteomes" id="UP000253094">
    <property type="component" value="Unassembled WGS sequence"/>
</dbReference>
<evidence type="ECO:0000313" key="2">
    <source>
        <dbReference type="EMBL" id="RCG31236.1"/>
    </source>
</evidence>
<proteinExistence type="predicted"/>
<accession>A0A367FLF9</accession>
<organism evidence="2 3">
    <name type="scientific">Sphaerisporangium album</name>
    <dbReference type="NCBI Taxonomy" id="509200"/>
    <lineage>
        <taxon>Bacteria</taxon>
        <taxon>Bacillati</taxon>
        <taxon>Actinomycetota</taxon>
        <taxon>Actinomycetes</taxon>
        <taxon>Streptosporangiales</taxon>
        <taxon>Streptosporangiaceae</taxon>
        <taxon>Sphaerisporangium</taxon>
    </lineage>
</organism>
<gene>
    <name evidence="2" type="ORF">DQ384_10890</name>
</gene>
<name>A0A367FLF9_9ACTN</name>
<feature type="region of interest" description="Disordered" evidence="1">
    <location>
        <begin position="167"/>
        <end position="204"/>
    </location>
</feature>
<dbReference type="EMBL" id="QOIL01000005">
    <property type="protein sequence ID" value="RCG31236.1"/>
    <property type="molecule type" value="Genomic_DNA"/>
</dbReference>